<sequence>MNAAITQMFEQIKDMGCEEAQEWMTWVEDSNAFSCSWLDNSNKDLIKEKFACYSKGCDVNICGIYARNYYSSYFSTTTATTTTTTTTTSTAPTTTTTAKRTTTRVTLKATGSAQTSSFSLIFLLFIFLFFKNK</sequence>
<keyword evidence="1" id="KW-0812">Transmembrane</keyword>
<name>A0ABN7T6K6_OIKDI</name>
<keyword evidence="1" id="KW-0472">Membrane</keyword>
<dbReference type="Proteomes" id="UP001158576">
    <property type="component" value="Chromosome 2"/>
</dbReference>
<gene>
    <name evidence="2" type="ORF">OKIOD_LOCUS14091</name>
</gene>
<protein>
    <submittedName>
        <fullName evidence="2">Oidioi.mRNA.OKI2018_I69.chr2.g5326.t1.cds</fullName>
    </submittedName>
</protein>
<keyword evidence="1" id="KW-1133">Transmembrane helix</keyword>
<dbReference type="EMBL" id="OU015567">
    <property type="protein sequence ID" value="CAG5110982.1"/>
    <property type="molecule type" value="Genomic_DNA"/>
</dbReference>
<evidence type="ECO:0000256" key="1">
    <source>
        <dbReference type="SAM" id="Phobius"/>
    </source>
</evidence>
<organism evidence="2 3">
    <name type="scientific">Oikopleura dioica</name>
    <name type="common">Tunicate</name>
    <dbReference type="NCBI Taxonomy" id="34765"/>
    <lineage>
        <taxon>Eukaryota</taxon>
        <taxon>Metazoa</taxon>
        <taxon>Chordata</taxon>
        <taxon>Tunicata</taxon>
        <taxon>Appendicularia</taxon>
        <taxon>Copelata</taxon>
        <taxon>Oikopleuridae</taxon>
        <taxon>Oikopleura</taxon>
    </lineage>
</organism>
<evidence type="ECO:0000313" key="3">
    <source>
        <dbReference type="Proteomes" id="UP001158576"/>
    </source>
</evidence>
<evidence type="ECO:0000313" key="2">
    <source>
        <dbReference type="EMBL" id="CAG5110982.1"/>
    </source>
</evidence>
<reference evidence="2 3" key="1">
    <citation type="submission" date="2021-04" db="EMBL/GenBank/DDBJ databases">
        <authorList>
            <person name="Bliznina A."/>
        </authorList>
    </citation>
    <scope>NUCLEOTIDE SEQUENCE [LARGE SCALE GENOMIC DNA]</scope>
</reference>
<proteinExistence type="predicted"/>
<keyword evidence="3" id="KW-1185">Reference proteome</keyword>
<accession>A0ABN7T6K6</accession>
<feature type="transmembrane region" description="Helical" evidence="1">
    <location>
        <begin position="109"/>
        <end position="130"/>
    </location>
</feature>